<accession>A0ABV7AIZ3</accession>
<dbReference type="Gene3D" id="3.40.50.150">
    <property type="entry name" value="Vaccinia Virus protein VP39"/>
    <property type="match status" value="1"/>
</dbReference>
<proteinExistence type="predicted"/>
<sequence length="237" mass="25582">MTDAFFTLHDGLEREGPGDRESLDWALALAAPPPDAFMLDAGCGPGADIARLLAHAPRGRVLAMDRHAPFVARVLERFSGDGRVWAMRGDMAAPPGRYDLIWCAGALYFLGIENGLRGWRRHLAPGGRVAFSQLAWQVADPSAEARAFWAKAYPEMTDAAGVLAAVAAAGYRVLGQCWLPDAAWEAYLGPLDARCDALAPGAAEDLRAVIAEQRAEAALWRAHRDEFGYLQLVVEAA</sequence>
<reference evidence="3" key="1">
    <citation type="journal article" date="2019" name="Int. J. Syst. Evol. Microbiol.">
        <title>The Global Catalogue of Microorganisms (GCM) 10K type strain sequencing project: providing services to taxonomists for standard genome sequencing and annotation.</title>
        <authorList>
            <consortium name="The Broad Institute Genomics Platform"/>
            <consortium name="The Broad Institute Genome Sequencing Center for Infectious Disease"/>
            <person name="Wu L."/>
            <person name="Ma J."/>
        </authorList>
    </citation>
    <scope>NUCLEOTIDE SEQUENCE [LARGE SCALE GENOMIC DNA]</scope>
    <source>
        <strain evidence="3">KCTC 62192</strain>
    </source>
</reference>
<dbReference type="InterPro" id="IPR041698">
    <property type="entry name" value="Methyltransf_25"/>
</dbReference>
<name>A0ABV7AIZ3_9RHOB</name>
<protein>
    <submittedName>
        <fullName evidence="2">Class I SAM-dependent methyltransferase</fullName>
    </submittedName>
</protein>
<comment type="caution">
    <text evidence="2">The sequence shown here is derived from an EMBL/GenBank/DDBJ whole genome shotgun (WGS) entry which is preliminary data.</text>
</comment>
<evidence type="ECO:0000259" key="1">
    <source>
        <dbReference type="Pfam" id="PF13649"/>
    </source>
</evidence>
<gene>
    <name evidence="2" type="ORF">ACFOES_13285</name>
</gene>
<dbReference type="EMBL" id="JBHRSK010000010">
    <property type="protein sequence ID" value="MFC2969073.1"/>
    <property type="molecule type" value="Genomic_DNA"/>
</dbReference>
<dbReference type="RefSeq" id="WP_377833780.1">
    <property type="nucleotide sequence ID" value="NZ_JBHRSK010000010.1"/>
</dbReference>
<dbReference type="GO" id="GO:0008168">
    <property type="term" value="F:methyltransferase activity"/>
    <property type="evidence" value="ECO:0007669"/>
    <property type="project" value="UniProtKB-KW"/>
</dbReference>
<dbReference type="Pfam" id="PF13649">
    <property type="entry name" value="Methyltransf_25"/>
    <property type="match status" value="1"/>
</dbReference>
<organism evidence="2 3">
    <name type="scientific">Acidimangrovimonas pyrenivorans</name>
    <dbReference type="NCBI Taxonomy" id="2030798"/>
    <lineage>
        <taxon>Bacteria</taxon>
        <taxon>Pseudomonadati</taxon>
        <taxon>Pseudomonadota</taxon>
        <taxon>Alphaproteobacteria</taxon>
        <taxon>Rhodobacterales</taxon>
        <taxon>Paracoccaceae</taxon>
        <taxon>Acidimangrovimonas</taxon>
    </lineage>
</organism>
<dbReference type="GO" id="GO:0032259">
    <property type="term" value="P:methylation"/>
    <property type="evidence" value="ECO:0007669"/>
    <property type="project" value="UniProtKB-KW"/>
</dbReference>
<dbReference type="Proteomes" id="UP001595443">
    <property type="component" value="Unassembled WGS sequence"/>
</dbReference>
<dbReference type="CDD" id="cd02440">
    <property type="entry name" value="AdoMet_MTases"/>
    <property type="match status" value="1"/>
</dbReference>
<keyword evidence="3" id="KW-1185">Reference proteome</keyword>
<keyword evidence="2" id="KW-0489">Methyltransferase</keyword>
<dbReference type="InterPro" id="IPR029063">
    <property type="entry name" value="SAM-dependent_MTases_sf"/>
</dbReference>
<evidence type="ECO:0000313" key="2">
    <source>
        <dbReference type="EMBL" id="MFC2969073.1"/>
    </source>
</evidence>
<keyword evidence="2" id="KW-0808">Transferase</keyword>
<feature type="domain" description="Methyltransferase" evidence="1">
    <location>
        <begin position="39"/>
        <end position="127"/>
    </location>
</feature>
<dbReference type="SUPFAM" id="SSF53335">
    <property type="entry name" value="S-adenosyl-L-methionine-dependent methyltransferases"/>
    <property type="match status" value="1"/>
</dbReference>
<evidence type="ECO:0000313" key="3">
    <source>
        <dbReference type="Proteomes" id="UP001595443"/>
    </source>
</evidence>